<dbReference type="OrthoDB" id="3544132at2"/>
<organism evidence="3 4">
    <name type="scientific">Actinomadura rudentiformis</name>
    <dbReference type="NCBI Taxonomy" id="359158"/>
    <lineage>
        <taxon>Bacteria</taxon>
        <taxon>Bacillati</taxon>
        <taxon>Actinomycetota</taxon>
        <taxon>Actinomycetes</taxon>
        <taxon>Streptosporangiales</taxon>
        <taxon>Thermomonosporaceae</taxon>
        <taxon>Actinomadura</taxon>
    </lineage>
</organism>
<evidence type="ECO:0000313" key="4">
    <source>
        <dbReference type="Proteomes" id="UP000468735"/>
    </source>
</evidence>
<evidence type="ECO:0000256" key="1">
    <source>
        <dbReference type="SAM" id="MobiDB-lite"/>
    </source>
</evidence>
<feature type="transmembrane region" description="Helical" evidence="2">
    <location>
        <begin position="67"/>
        <end position="88"/>
    </location>
</feature>
<accession>A0A6H9YLN1</accession>
<dbReference type="InterPro" id="IPR046095">
    <property type="entry name" value="DUF6113"/>
</dbReference>
<feature type="transmembrane region" description="Helical" evidence="2">
    <location>
        <begin position="125"/>
        <end position="144"/>
    </location>
</feature>
<proteinExistence type="predicted"/>
<dbReference type="Pfam" id="PF19608">
    <property type="entry name" value="DUF6113"/>
    <property type="match status" value="1"/>
</dbReference>
<keyword evidence="2" id="KW-1133">Transmembrane helix</keyword>
<feature type="transmembrane region" description="Helical" evidence="2">
    <location>
        <begin position="156"/>
        <end position="176"/>
    </location>
</feature>
<keyword evidence="4" id="KW-1185">Reference proteome</keyword>
<feature type="compositionally biased region" description="Pro residues" evidence="1">
    <location>
        <begin position="19"/>
        <end position="34"/>
    </location>
</feature>
<comment type="caution">
    <text evidence="3">The sequence shown here is derived from an EMBL/GenBank/DDBJ whole genome shotgun (WGS) entry which is preliminary data.</text>
</comment>
<name>A0A6H9YLN1_9ACTN</name>
<dbReference type="RefSeq" id="WP_151568565.1">
    <property type="nucleotide sequence ID" value="NZ_WBMT01000026.1"/>
</dbReference>
<feature type="compositionally biased region" description="Low complexity" evidence="1">
    <location>
        <begin position="45"/>
        <end position="55"/>
    </location>
</feature>
<feature type="transmembrane region" description="Helical" evidence="2">
    <location>
        <begin position="94"/>
        <end position="113"/>
    </location>
</feature>
<dbReference type="AlphaFoldDB" id="A0A6H9YLN1"/>
<evidence type="ECO:0000313" key="3">
    <source>
        <dbReference type="EMBL" id="KAB2341264.1"/>
    </source>
</evidence>
<gene>
    <name evidence="3" type="ORF">F8566_41830</name>
</gene>
<dbReference type="EMBL" id="WBMT01000026">
    <property type="protein sequence ID" value="KAB2341264.1"/>
    <property type="molecule type" value="Genomic_DNA"/>
</dbReference>
<feature type="region of interest" description="Disordered" evidence="1">
    <location>
        <begin position="1"/>
        <end position="55"/>
    </location>
</feature>
<reference evidence="3 4" key="1">
    <citation type="submission" date="2019-09" db="EMBL/GenBank/DDBJ databases">
        <title>Actinomadura physcomitrii sp. nov., a novel actinomycete isolated from moss [Physcomitrium sphaericum (Ludw) Fuernr].</title>
        <authorList>
            <person name="Zhuang X."/>
            <person name="Liu C."/>
        </authorList>
    </citation>
    <scope>NUCLEOTIDE SEQUENCE [LARGE SCALE GENOMIC DNA]</scope>
    <source>
        <strain evidence="3 4">HMC1</strain>
    </source>
</reference>
<protein>
    <submittedName>
        <fullName evidence="3">Uncharacterized protein</fullName>
    </submittedName>
</protein>
<keyword evidence="2" id="KW-0472">Membrane</keyword>
<keyword evidence="2" id="KW-0812">Transmembrane</keyword>
<dbReference type="Proteomes" id="UP000468735">
    <property type="component" value="Unassembled WGS sequence"/>
</dbReference>
<sequence length="195" mass="19594">MDKDEDAQLSLAKDAAPGAAPPGTTPGDPSPPGQFPVGSIEGYEPAPTAPAAPDAAATPVLGPRAEAFIGGAAYGALGLLGALLGVVGSFLQDWTIGSVPVAAVLLVILNFGFIRLAGWAMDGRMGAVIPTLTWTVVVFIGSQQRPEGDLIVPGTLAGYVFLIGGLVAAVIAVSMVPSRRPPGDWLLGSAGRTRG</sequence>
<evidence type="ECO:0000256" key="2">
    <source>
        <dbReference type="SAM" id="Phobius"/>
    </source>
</evidence>